<dbReference type="CDD" id="cd04186">
    <property type="entry name" value="GT_2_like_c"/>
    <property type="match status" value="1"/>
</dbReference>
<accession>A0A559JB02</accession>
<dbReference type="InterPro" id="IPR029044">
    <property type="entry name" value="Nucleotide-diphossugar_trans"/>
</dbReference>
<name>A0A559JB02_9BACL</name>
<dbReference type="GO" id="GO:0016757">
    <property type="term" value="F:glycosyltransferase activity"/>
    <property type="evidence" value="ECO:0007669"/>
    <property type="project" value="UniProtKB-KW"/>
</dbReference>
<feature type="domain" description="Glycosyltransferase 2-like" evidence="5">
    <location>
        <begin position="11"/>
        <end position="180"/>
    </location>
</feature>
<dbReference type="EMBL" id="VNJJ01000013">
    <property type="protein sequence ID" value="TVX97059.1"/>
    <property type="molecule type" value="Genomic_DNA"/>
</dbReference>
<dbReference type="AlphaFoldDB" id="A0A559JB02"/>
<evidence type="ECO:0000256" key="2">
    <source>
        <dbReference type="ARBA" id="ARBA00006739"/>
    </source>
</evidence>
<keyword evidence="4 6" id="KW-0808">Transferase</keyword>
<dbReference type="SUPFAM" id="SSF53448">
    <property type="entry name" value="Nucleotide-diphospho-sugar transferases"/>
    <property type="match status" value="1"/>
</dbReference>
<dbReference type="Gene3D" id="3.90.550.10">
    <property type="entry name" value="Spore Coat Polysaccharide Biosynthesis Protein SpsA, Chain A"/>
    <property type="match status" value="1"/>
</dbReference>
<organism evidence="6 7">
    <name type="scientific">Cohnella terricola</name>
    <dbReference type="NCBI Taxonomy" id="1289167"/>
    <lineage>
        <taxon>Bacteria</taxon>
        <taxon>Bacillati</taxon>
        <taxon>Bacillota</taxon>
        <taxon>Bacilli</taxon>
        <taxon>Bacillales</taxon>
        <taxon>Paenibacillaceae</taxon>
        <taxon>Cohnella</taxon>
    </lineage>
</organism>
<dbReference type="Pfam" id="PF00535">
    <property type="entry name" value="Glycos_transf_2"/>
    <property type="match status" value="1"/>
</dbReference>
<protein>
    <submittedName>
        <fullName evidence="6">Glycosyltransferase family 2 protein</fullName>
    </submittedName>
</protein>
<evidence type="ECO:0000313" key="7">
    <source>
        <dbReference type="Proteomes" id="UP000316330"/>
    </source>
</evidence>
<comment type="caution">
    <text evidence="6">The sequence shown here is derived from an EMBL/GenBank/DDBJ whole genome shotgun (WGS) entry which is preliminary data.</text>
</comment>
<evidence type="ECO:0000256" key="1">
    <source>
        <dbReference type="ARBA" id="ARBA00004776"/>
    </source>
</evidence>
<dbReference type="OrthoDB" id="9771846at2"/>
<reference evidence="6 7" key="1">
    <citation type="submission" date="2019-07" db="EMBL/GenBank/DDBJ databases">
        <authorList>
            <person name="Kim J."/>
        </authorList>
    </citation>
    <scope>NUCLEOTIDE SEQUENCE [LARGE SCALE GENOMIC DNA]</scope>
    <source>
        <strain evidence="6 7">G13</strain>
    </source>
</reference>
<keyword evidence="3" id="KW-0328">Glycosyltransferase</keyword>
<dbReference type="PANTHER" id="PTHR43179">
    <property type="entry name" value="RHAMNOSYLTRANSFERASE WBBL"/>
    <property type="match status" value="1"/>
</dbReference>
<evidence type="ECO:0000259" key="5">
    <source>
        <dbReference type="Pfam" id="PF00535"/>
    </source>
</evidence>
<proteinExistence type="inferred from homology"/>
<dbReference type="PANTHER" id="PTHR43179:SF12">
    <property type="entry name" value="GALACTOFURANOSYLTRANSFERASE GLFT2"/>
    <property type="match status" value="1"/>
</dbReference>
<sequence length="315" mass="36103">MSRLLKQPLVSVCIVTYNSANYIRACLQGIKLQSWPNLKIIVVDNASSDNTVEIIDSIDLNVRIIANRDNMGFAGGQNQAISSSSSDYVLVLNPDVVLDPDYVKKLVERLELDSLLGSTTGCLTLADNPKLIDSTGLEMNWTRKAVERGADQALDNYCEACQVFGVSGAAAMYSRKMINEISIEGQLFDEDFFAYKEDVDVAWRAGLLGWKAWYEPTAKGSHVRQWRVNSDRKQIALKIRRHSYQNRYLMILKNERFNFRWWLRFPLLVAYEIALNGYFLTRDPKVLGVSWLNLFRLLPSAWRKRKLVQSRKIQH</sequence>
<dbReference type="RefSeq" id="WP_144705423.1">
    <property type="nucleotide sequence ID" value="NZ_VNJJ01000013.1"/>
</dbReference>
<comment type="pathway">
    <text evidence="1">Cell wall biogenesis; cell wall polysaccharide biosynthesis.</text>
</comment>
<keyword evidence="7" id="KW-1185">Reference proteome</keyword>
<comment type="similarity">
    <text evidence="2">Belongs to the glycosyltransferase 2 family.</text>
</comment>
<dbReference type="InterPro" id="IPR001173">
    <property type="entry name" value="Glyco_trans_2-like"/>
</dbReference>
<evidence type="ECO:0000256" key="4">
    <source>
        <dbReference type="ARBA" id="ARBA00022679"/>
    </source>
</evidence>
<evidence type="ECO:0000256" key="3">
    <source>
        <dbReference type="ARBA" id="ARBA00022676"/>
    </source>
</evidence>
<evidence type="ECO:0000313" key="6">
    <source>
        <dbReference type="EMBL" id="TVX97059.1"/>
    </source>
</evidence>
<gene>
    <name evidence="6" type="ORF">FPZ45_19040</name>
</gene>
<dbReference type="Proteomes" id="UP000316330">
    <property type="component" value="Unassembled WGS sequence"/>
</dbReference>